<protein>
    <submittedName>
        <fullName evidence="2">Uncharacterized protein</fullName>
    </submittedName>
</protein>
<dbReference type="AlphaFoldDB" id="A2FLA4"/>
<dbReference type="Proteomes" id="UP000001542">
    <property type="component" value="Unassembled WGS sequence"/>
</dbReference>
<reference evidence="2" key="2">
    <citation type="journal article" date="2007" name="Science">
        <title>Draft genome sequence of the sexually transmitted pathogen Trichomonas vaginalis.</title>
        <authorList>
            <person name="Carlton J.M."/>
            <person name="Hirt R.P."/>
            <person name="Silva J.C."/>
            <person name="Delcher A.L."/>
            <person name="Schatz M."/>
            <person name="Zhao Q."/>
            <person name="Wortman J.R."/>
            <person name="Bidwell S.L."/>
            <person name="Alsmark U.C.M."/>
            <person name="Besteiro S."/>
            <person name="Sicheritz-Ponten T."/>
            <person name="Noel C.J."/>
            <person name="Dacks J.B."/>
            <person name="Foster P.G."/>
            <person name="Simillion C."/>
            <person name="Van de Peer Y."/>
            <person name="Miranda-Saavedra D."/>
            <person name="Barton G.J."/>
            <person name="Westrop G.D."/>
            <person name="Mueller S."/>
            <person name="Dessi D."/>
            <person name="Fiori P.L."/>
            <person name="Ren Q."/>
            <person name="Paulsen I."/>
            <person name="Zhang H."/>
            <person name="Bastida-Corcuera F.D."/>
            <person name="Simoes-Barbosa A."/>
            <person name="Brown M.T."/>
            <person name="Hayes R.D."/>
            <person name="Mukherjee M."/>
            <person name="Okumura C.Y."/>
            <person name="Schneider R."/>
            <person name="Smith A.J."/>
            <person name="Vanacova S."/>
            <person name="Villalvazo M."/>
            <person name="Haas B.J."/>
            <person name="Pertea M."/>
            <person name="Feldblyum T.V."/>
            <person name="Utterback T.R."/>
            <person name="Shu C.L."/>
            <person name="Osoegawa K."/>
            <person name="de Jong P.J."/>
            <person name="Hrdy I."/>
            <person name="Horvathova L."/>
            <person name="Zubacova Z."/>
            <person name="Dolezal P."/>
            <person name="Malik S.B."/>
            <person name="Logsdon J.M. Jr."/>
            <person name="Henze K."/>
            <person name="Gupta A."/>
            <person name="Wang C.C."/>
            <person name="Dunne R.L."/>
            <person name="Upcroft J.A."/>
            <person name="Upcroft P."/>
            <person name="White O."/>
            <person name="Salzberg S.L."/>
            <person name="Tang P."/>
            <person name="Chiu C.-H."/>
            <person name="Lee Y.-S."/>
            <person name="Embley T.M."/>
            <person name="Coombs G.H."/>
            <person name="Mottram J.C."/>
            <person name="Tachezy J."/>
            <person name="Fraser-Liggett C.M."/>
            <person name="Johnson P.J."/>
        </authorList>
    </citation>
    <scope>NUCLEOTIDE SEQUENCE [LARGE SCALE GENOMIC DNA]</scope>
    <source>
        <strain evidence="2">G3</strain>
    </source>
</reference>
<dbReference type="GO" id="GO:0030031">
    <property type="term" value="P:cell projection assembly"/>
    <property type="evidence" value="ECO:0000318"/>
    <property type="project" value="GO_Central"/>
</dbReference>
<dbReference type="InterPro" id="IPR019137">
    <property type="entry name" value="Nck-associated_protein-1"/>
</dbReference>
<dbReference type="GO" id="GO:0000902">
    <property type="term" value="P:cell morphogenesis"/>
    <property type="evidence" value="ECO:0000318"/>
    <property type="project" value="GO_Central"/>
</dbReference>
<dbReference type="EMBL" id="DS113864">
    <property type="protein sequence ID" value="EAX94320.1"/>
    <property type="molecule type" value="Genomic_DNA"/>
</dbReference>
<dbReference type="GO" id="GO:0030866">
    <property type="term" value="P:cortical actin cytoskeleton organization"/>
    <property type="evidence" value="ECO:0000318"/>
    <property type="project" value="GO_Central"/>
</dbReference>
<dbReference type="PANTHER" id="PTHR12093">
    <property type="entry name" value="NCK-ASSOCIATED PROTEIN 1"/>
    <property type="match status" value="1"/>
</dbReference>
<gene>
    <name evidence="2" type="ORF">TVAG_466780</name>
</gene>
<evidence type="ECO:0000313" key="3">
    <source>
        <dbReference type="Proteomes" id="UP000001542"/>
    </source>
</evidence>
<organism evidence="2 3">
    <name type="scientific">Trichomonas vaginalis (strain ATCC PRA-98 / G3)</name>
    <dbReference type="NCBI Taxonomy" id="412133"/>
    <lineage>
        <taxon>Eukaryota</taxon>
        <taxon>Metamonada</taxon>
        <taxon>Parabasalia</taxon>
        <taxon>Trichomonadida</taxon>
        <taxon>Trichomonadidae</taxon>
        <taxon>Trichomonas</taxon>
    </lineage>
</organism>
<dbReference type="OrthoDB" id="10265884at2759"/>
<dbReference type="VEuPathDB" id="TrichDB:TVAGG3_0384280"/>
<proteinExistence type="inferred from homology"/>
<accession>A2FLA4</accession>
<reference evidence="2" key="1">
    <citation type="submission" date="2006-10" db="EMBL/GenBank/DDBJ databases">
        <authorList>
            <person name="Amadeo P."/>
            <person name="Zhao Q."/>
            <person name="Wortman J."/>
            <person name="Fraser-Liggett C."/>
            <person name="Carlton J."/>
        </authorList>
    </citation>
    <scope>NUCLEOTIDE SEQUENCE</scope>
    <source>
        <strain evidence="2">G3</strain>
    </source>
</reference>
<comment type="similarity">
    <text evidence="1">Belongs to the HEM-1/HEM-2 family.</text>
</comment>
<dbReference type="RefSeq" id="XP_001307250.1">
    <property type="nucleotide sequence ID" value="XM_001307249.1"/>
</dbReference>
<evidence type="ECO:0000313" key="2">
    <source>
        <dbReference type="EMBL" id="EAX94320.1"/>
    </source>
</evidence>
<dbReference type="InParanoid" id="A2FLA4"/>
<dbReference type="GO" id="GO:0016477">
    <property type="term" value="P:cell migration"/>
    <property type="evidence" value="ECO:0000318"/>
    <property type="project" value="GO_Central"/>
</dbReference>
<dbReference type="VEuPathDB" id="TrichDB:TVAG_466780"/>
<dbReference type="PANTHER" id="PTHR12093:SF10">
    <property type="entry name" value="MEMBRANE-ASSOCIATED PROTEIN HEM"/>
    <property type="match status" value="1"/>
</dbReference>
<dbReference type="GO" id="GO:0031209">
    <property type="term" value="C:SCAR complex"/>
    <property type="evidence" value="ECO:0000318"/>
    <property type="project" value="GO_Central"/>
</dbReference>
<sequence length="1101" mass="125815">MASSGRSEETEVLCQHIDTVTSKMEQILLLFSPGSDFVKCFDSGEGKTWATYVQQYTNSITMKTDAPKVPSGSSMNKWLASMYPKINKIAASIKYIGQWATLSIYQLKLAIGKIIELDIRWNQNTTITLCKIFVQLVKVMLFFNQTQLLRNYALIVANAPSKEFVGISNDFPKILHLMDNCTISPFHCLAVNIEPIKGKMARLASNIGTFIAKLFGVFPLIEWEPFSIFTKRTAQPESMLPADEFIILQNISLFKETLFFFLMTFPDTTSKNECFGLIVEALLSEIPVIPITRLVSISLDDFLKLCPSDVFNKTLLNAAILQTKRKFNTSHIQRIIRVTILLEDILNICKFNISLLPPLMNFITALGGLAYYELDTCFYFKEPRNEAMHLLSVITDIAELIRLNFNYIQRFFLFNIASTDTQYLERQLSQAVVTACSTLKEVDMSKLITDILSSLLALDLEQFDKGYRYEFTPLLVTHSHYLFKFAEIKTRERVSFLDPIFEHLSVIRDHIAFATNPIQAFLNYVPLHTMWNHLTFLGTIIRGTEIQINYTPSVLKMFTFFSYDTCVLRQLGIECQNVVKKYSEIRGHLFLRITQSITQKIDSESPEVRILMQTHSFLTGMSGFKSEEFSLPKGSSKKKIVLMNADNIEKTQQIGSFFERVPQSVVLLKNPDYAAGYYANNITENLTRFMFPSDVTPSFYYMDMAFTASTTFIWPLFTALGSSFQRRLFEYRLRESSYPNQNKLDAQIQSMLGLRKEDTPINNNTLILRIERTYVEFISKKFKNCLYIPPLKGFWGLNNSKDSCQFFTLGSIEFLIRSLGINAGFRINKLLTMKCVEAISSIFRTFCDLEPQINSWYDDNRRYGNIKPEIAQNPHISVAVENMQRLGVCLALRSLLREAIKKIVDRNLPGLTTLIDAAVKRKENLDPREVLIREMLCGDTPEVPFIRTKLQTFNFKKLKKSSHFFFFFGILLLSPTFNNAKYDSAHDAIKENMHLFPNAIAAIIRCADTMFEDLADRTPSNPVYLKGIETMLSTLRSIIHFKQASNDNSAATSITVMASLFPKAIPSIPYATIDAYFPSRTVNHAHSDAAFEQANRPITQM</sequence>
<dbReference type="KEGG" id="tva:4752052"/>
<evidence type="ECO:0000256" key="1">
    <source>
        <dbReference type="ARBA" id="ARBA00037947"/>
    </source>
</evidence>
<dbReference type="STRING" id="5722.A2FLA4"/>
<keyword evidence="3" id="KW-1185">Reference proteome</keyword>
<dbReference type="SMR" id="A2FLA4"/>
<name>A2FLA4_TRIV3</name>